<organism evidence="5">
    <name type="scientific">Schistocephalus solidus</name>
    <name type="common">Tapeworm</name>
    <dbReference type="NCBI Taxonomy" id="70667"/>
    <lineage>
        <taxon>Eukaryota</taxon>
        <taxon>Metazoa</taxon>
        <taxon>Spiralia</taxon>
        <taxon>Lophotrochozoa</taxon>
        <taxon>Platyhelminthes</taxon>
        <taxon>Cestoda</taxon>
        <taxon>Eucestoda</taxon>
        <taxon>Diphyllobothriidea</taxon>
        <taxon>Diphyllobothriidae</taxon>
        <taxon>Schistocephalus</taxon>
    </lineage>
</organism>
<name>A0A183SCY2_SCHSO</name>
<keyword evidence="1" id="KW-0863">Zinc-finger</keyword>
<keyword evidence="1" id="KW-0479">Metal-binding</keyword>
<feature type="domain" description="C2H2-type" evidence="2">
    <location>
        <begin position="116"/>
        <end position="143"/>
    </location>
</feature>
<dbReference type="AlphaFoldDB" id="A0A183SCY2"/>
<evidence type="ECO:0000313" key="3">
    <source>
        <dbReference type="EMBL" id="VDL88465.1"/>
    </source>
</evidence>
<evidence type="ECO:0000313" key="5">
    <source>
        <dbReference type="WBParaSite" id="SSLN_0000215001-mRNA-1"/>
    </source>
</evidence>
<dbReference type="Gene3D" id="3.30.160.60">
    <property type="entry name" value="Classic Zinc Finger"/>
    <property type="match status" value="1"/>
</dbReference>
<evidence type="ECO:0000259" key="2">
    <source>
        <dbReference type="PROSITE" id="PS50157"/>
    </source>
</evidence>
<accession>A0A183SCY2</accession>
<reference evidence="5" key="1">
    <citation type="submission" date="2016-06" db="UniProtKB">
        <authorList>
            <consortium name="WormBaseParasite"/>
        </authorList>
    </citation>
    <scope>IDENTIFICATION</scope>
</reference>
<evidence type="ECO:0000256" key="1">
    <source>
        <dbReference type="PROSITE-ProRule" id="PRU00042"/>
    </source>
</evidence>
<protein>
    <submittedName>
        <fullName evidence="5">C2H2-type domain-containing protein</fullName>
    </submittedName>
</protein>
<evidence type="ECO:0000313" key="4">
    <source>
        <dbReference type="Proteomes" id="UP000275846"/>
    </source>
</evidence>
<dbReference type="GO" id="GO:0008270">
    <property type="term" value="F:zinc ion binding"/>
    <property type="evidence" value="ECO:0007669"/>
    <property type="project" value="UniProtKB-KW"/>
</dbReference>
<dbReference type="SMART" id="SM00355">
    <property type="entry name" value="ZnF_C2H2"/>
    <property type="match status" value="2"/>
</dbReference>
<dbReference type="EMBL" id="UYSU01032166">
    <property type="protein sequence ID" value="VDL88465.1"/>
    <property type="molecule type" value="Genomic_DNA"/>
</dbReference>
<keyword evidence="1" id="KW-0862">Zinc</keyword>
<gene>
    <name evidence="3" type="ORF">SSLN_LOCUS2080</name>
</gene>
<dbReference type="InterPro" id="IPR013087">
    <property type="entry name" value="Znf_C2H2_type"/>
</dbReference>
<reference evidence="3 4" key="2">
    <citation type="submission" date="2018-11" db="EMBL/GenBank/DDBJ databases">
        <authorList>
            <consortium name="Pathogen Informatics"/>
        </authorList>
    </citation>
    <scope>NUCLEOTIDE SEQUENCE [LARGE SCALE GENOMIC DNA]</scope>
    <source>
        <strain evidence="3 4">NST_G2</strain>
    </source>
</reference>
<dbReference type="Pfam" id="PF00096">
    <property type="entry name" value="zf-C2H2"/>
    <property type="match status" value="1"/>
</dbReference>
<dbReference type="OrthoDB" id="1594986at2759"/>
<keyword evidence="4" id="KW-1185">Reference proteome</keyword>
<dbReference type="Proteomes" id="UP000275846">
    <property type="component" value="Unassembled WGS sequence"/>
</dbReference>
<proteinExistence type="predicted"/>
<dbReference type="PROSITE" id="PS50157">
    <property type="entry name" value="ZINC_FINGER_C2H2_2"/>
    <property type="match status" value="1"/>
</dbReference>
<dbReference type="SUPFAM" id="SSF56219">
    <property type="entry name" value="DNase I-like"/>
    <property type="match status" value="1"/>
</dbReference>
<dbReference type="WBParaSite" id="SSLN_0000215001-mRNA-1">
    <property type="protein sequence ID" value="SSLN_0000215001-mRNA-1"/>
    <property type="gene ID" value="SSLN_0000215001"/>
</dbReference>
<dbReference type="InterPro" id="IPR036691">
    <property type="entry name" value="Endo/exonu/phosph_ase_sf"/>
</dbReference>
<sequence length="562" mass="62430">MRSIPVTNGVKQGCVLTPLLFSLMFSDMLMDAYRDEQPGIRIAYRTDGHLLNSRRTKTGKPARQPMRPLQHQATDWLRWWSNCGGGGRHPTTVTTTAVTTYTTTTTTTTSEWDSLLNCPQCDRIFTSRIGLDGHMRIHRTETGAPVPGAPTHCRDHRLQCPHCPNAFTHRMGLFGQIPIHDSGIHRNAVNTDTPCTPSAPAIHTATATPTTMNDIPPGSPDFSCPHCARNFNSSIGLVTVKTIEKDTGEDLPGDVEQRDASVVITELPVPFPLLEMDDAHVFEILRNFSMAPHLLDECCEFCRQPRPTVLMDFRWDRVGSRAHHWESVGADDGGELVSPKRQAEAHQAIIDTLRQTGQTSHDVVPDGIGNTSVASICPWPTAPEEGVAGINLLQLTLFRESVVNAPVAVSNWYPALTCGSSKLALPSGHTPGNRHDWRAKPGEGLRCCQYQQQLLSQSPNRTLRAARVSPLTLAAWNVRSHLDNRRSNRPERRTALVAQELARYKVEIAVLSETRFSEQGQLEEVGAGYTFFWSGRATRRWCRLCHLERHRETSALPTAGYQ</sequence>
<dbReference type="PROSITE" id="PS00028">
    <property type="entry name" value="ZINC_FINGER_C2H2_1"/>
    <property type="match status" value="1"/>
</dbReference>